<dbReference type="GO" id="GO:0006310">
    <property type="term" value="P:DNA recombination"/>
    <property type="evidence" value="ECO:0007669"/>
    <property type="project" value="UniProtKB-KW"/>
</dbReference>
<name>A0AAE1SLB7_9SOLA</name>
<dbReference type="Gene3D" id="2.40.290.10">
    <property type="match status" value="1"/>
</dbReference>
<dbReference type="GO" id="GO:0043564">
    <property type="term" value="C:Ku70:Ku80 complex"/>
    <property type="evidence" value="ECO:0007669"/>
    <property type="project" value="TreeGrafter"/>
</dbReference>
<dbReference type="GO" id="GO:0003690">
    <property type="term" value="F:double-stranded DNA binding"/>
    <property type="evidence" value="ECO:0007669"/>
    <property type="project" value="TreeGrafter"/>
</dbReference>
<keyword evidence="9" id="KW-0234">DNA repair</keyword>
<evidence type="ECO:0000256" key="9">
    <source>
        <dbReference type="ARBA" id="ARBA00023204"/>
    </source>
</evidence>
<feature type="region of interest" description="Disordered" evidence="11">
    <location>
        <begin position="330"/>
        <end position="358"/>
    </location>
</feature>
<evidence type="ECO:0000256" key="11">
    <source>
        <dbReference type="SAM" id="MobiDB-lite"/>
    </source>
</evidence>
<keyword evidence="3" id="KW-0227">DNA damage</keyword>
<keyword evidence="5" id="KW-0347">Helicase</keyword>
<evidence type="ECO:0000256" key="3">
    <source>
        <dbReference type="ARBA" id="ARBA00022763"/>
    </source>
</evidence>
<dbReference type="PANTHER" id="PTHR12604">
    <property type="entry name" value="KU AUTOANTIGEN DNA HELICASE"/>
    <property type="match status" value="1"/>
</dbReference>
<evidence type="ECO:0000313" key="14">
    <source>
        <dbReference type="Proteomes" id="UP001291623"/>
    </source>
</evidence>
<dbReference type="InterPro" id="IPR016194">
    <property type="entry name" value="SPOC-like_C_dom_sf"/>
</dbReference>
<dbReference type="SUPFAM" id="SSF100939">
    <property type="entry name" value="SPOC domain-like"/>
    <property type="match status" value="1"/>
</dbReference>
<dbReference type="GO" id="GO:0000723">
    <property type="term" value="P:telomere maintenance"/>
    <property type="evidence" value="ECO:0007669"/>
    <property type="project" value="TreeGrafter"/>
</dbReference>
<comment type="caution">
    <text evidence="13">The sequence shown here is derived from an EMBL/GenBank/DDBJ whole genome shotgun (WGS) entry which is preliminary data.</text>
</comment>
<dbReference type="GO" id="GO:0042162">
    <property type="term" value="F:telomeric DNA binding"/>
    <property type="evidence" value="ECO:0007669"/>
    <property type="project" value="TreeGrafter"/>
</dbReference>
<dbReference type="InterPro" id="IPR036465">
    <property type="entry name" value="vWFA_dom_sf"/>
</dbReference>
<dbReference type="EMBL" id="JAVYJV010000004">
    <property type="protein sequence ID" value="KAK4372000.1"/>
    <property type="molecule type" value="Genomic_DNA"/>
</dbReference>
<proteinExistence type="predicted"/>
<comment type="subcellular location">
    <subcellularLocation>
        <location evidence="1">Nucleus</location>
    </subcellularLocation>
</comment>
<evidence type="ECO:0000256" key="5">
    <source>
        <dbReference type="ARBA" id="ARBA00022806"/>
    </source>
</evidence>
<protein>
    <recommendedName>
        <fullName evidence="12">Ku domain-containing protein</fullName>
    </recommendedName>
</protein>
<dbReference type="AlphaFoldDB" id="A0AAE1SLB7"/>
<accession>A0AAE1SLB7</accession>
<keyword evidence="6" id="KW-0067">ATP-binding</keyword>
<reference evidence="13" key="1">
    <citation type="submission" date="2023-12" db="EMBL/GenBank/DDBJ databases">
        <title>Genome assembly of Anisodus tanguticus.</title>
        <authorList>
            <person name="Wang Y.-J."/>
        </authorList>
    </citation>
    <scope>NUCLEOTIDE SEQUENCE</scope>
    <source>
        <strain evidence="13">KB-2021</strain>
        <tissue evidence="13">Leaf</tissue>
    </source>
</reference>
<dbReference type="SMART" id="SM00559">
    <property type="entry name" value="Ku78"/>
    <property type="match status" value="1"/>
</dbReference>
<keyword evidence="4" id="KW-0378">Hydrolase</keyword>
<dbReference type="GO" id="GO:0005524">
    <property type="term" value="F:ATP binding"/>
    <property type="evidence" value="ECO:0007669"/>
    <property type="project" value="UniProtKB-KW"/>
</dbReference>
<keyword evidence="8" id="KW-0233">DNA recombination</keyword>
<keyword evidence="14" id="KW-1185">Reference proteome</keyword>
<evidence type="ECO:0000256" key="10">
    <source>
        <dbReference type="ARBA" id="ARBA00023242"/>
    </source>
</evidence>
<dbReference type="Gene3D" id="1.10.1600.10">
    <property type="match status" value="1"/>
</dbReference>
<dbReference type="InterPro" id="IPR006164">
    <property type="entry name" value="DNA_bd_Ku70/Ku80"/>
</dbReference>
<dbReference type="Proteomes" id="UP001291623">
    <property type="component" value="Unassembled WGS sequence"/>
</dbReference>
<evidence type="ECO:0000259" key="12">
    <source>
        <dbReference type="SMART" id="SM00559"/>
    </source>
</evidence>
<evidence type="ECO:0000256" key="2">
    <source>
        <dbReference type="ARBA" id="ARBA00022741"/>
    </source>
</evidence>
<evidence type="ECO:0000256" key="1">
    <source>
        <dbReference type="ARBA" id="ARBA00004123"/>
    </source>
</evidence>
<organism evidence="13 14">
    <name type="scientific">Anisodus tanguticus</name>
    <dbReference type="NCBI Taxonomy" id="243964"/>
    <lineage>
        <taxon>Eukaryota</taxon>
        <taxon>Viridiplantae</taxon>
        <taxon>Streptophyta</taxon>
        <taxon>Embryophyta</taxon>
        <taxon>Tracheophyta</taxon>
        <taxon>Spermatophyta</taxon>
        <taxon>Magnoliopsida</taxon>
        <taxon>eudicotyledons</taxon>
        <taxon>Gunneridae</taxon>
        <taxon>Pentapetalae</taxon>
        <taxon>asterids</taxon>
        <taxon>lamiids</taxon>
        <taxon>Solanales</taxon>
        <taxon>Solanaceae</taxon>
        <taxon>Solanoideae</taxon>
        <taxon>Hyoscyameae</taxon>
        <taxon>Anisodus</taxon>
    </lineage>
</organism>
<sequence>MTVLRNIKVVDEDLVDALQNLPRGRVPGDFLDAIVVGMDMLIKKFGQNNKGKKRLCLITNAATPIEDPFEGTKEDQVNTIATQMEAQGMKMDCVIVRMKQDRETNRRVMEENDFLMSVFSNKSSSKVVYVESPTSLLGALRTRNISPVTIYRGDFEISTVEDQAEPGNKKSILALSALARAMKEMNKVAIVRCVWRQGQGIVVVGVLTPDVSDKDNAPDSFYFIILPCAENVREFQFPSFINLPSLMQPNEKQQHAADKLVQMLDLAPPGKQRYYRYLDLKSKHPDVAVPPLDETLQKTTEPDLELLSQNKSIIEELRRSFELKDNPKLKKSARRVIKERPSGSDEEREEFDKDADAKAIDSMEYSSKMKVEKIGDVNPVKDFEEMMS</sequence>
<evidence type="ECO:0000256" key="7">
    <source>
        <dbReference type="ARBA" id="ARBA00023125"/>
    </source>
</evidence>
<evidence type="ECO:0000256" key="6">
    <source>
        <dbReference type="ARBA" id="ARBA00022840"/>
    </source>
</evidence>
<feature type="domain" description="Ku" evidence="12">
    <location>
        <begin position="101"/>
        <end position="243"/>
    </location>
</feature>
<evidence type="ECO:0000256" key="8">
    <source>
        <dbReference type="ARBA" id="ARBA00023172"/>
    </source>
</evidence>
<dbReference type="Gene3D" id="3.40.50.410">
    <property type="entry name" value="von Willebrand factor, type A domain"/>
    <property type="match status" value="1"/>
</dbReference>
<feature type="compositionally biased region" description="Basic and acidic residues" evidence="11">
    <location>
        <begin position="336"/>
        <end position="358"/>
    </location>
</feature>
<keyword evidence="10" id="KW-0539">Nucleus</keyword>
<dbReference type="Pfam" id="PF02735">
    <property type="entry name" value="Ku"/>
    <property type="match status" value="1"/>
</dbReference>
<dbReference type="GO" id="GO:0016787">
    <property type="term" value="F:hydrolase activity"/>
    <property type="evidence" value="ECO:0007669"/>
    <property type="project" value="UniProtKB-KW"/>
</dbReference>
<dbReference type="GO" id="GO:0004386">
    <property type="term" value="F:helicase activity"/>
    <property type="evidence" value="ECO:0007669"/>
    <property type="project" value="UniProtKB-KW"/>
</dbReference>
<keyword evidence="7" id="KW-0238">DNA-binding</keyword>
<dbReference type="SUPFAM" id="SSF53300">
    <property type="entry name" value="vWA-like"/>
    <property type="match status" value="1"/>
</dbReference>
<keyword evidence="2" id="KW-0547">Nucleotide-binding</keyword>
<evidence type="ECO:0000313" key="13">
    <source>
        <dbReference type="EMBL" id="KAK4372000.1"/>
    </source>
</evidence>
<dbReference type="PANTHER" id="PTHR12604:SF4">
    <property type="entry name" value="X-RAY REPAIR CROSS-COMPLEMENTING PROTEIN 5"/>
    <property type="match status" value="1"/>
</dbReference>
<gene>
    <name evidence="13" type="ORF">RND71_007384</name>
</gene>
<evidence type="ECO:0000256" key="4">
    <source>
        <dbReference type="ARBA" id="ARBA00022801"/>
    </source>
</evidence>
<dbReference type="GO" id="GO:0006303">
    <property type="term" value="P:double-strand break repair via nonhomologous end joining"/>
    <property type="evidence" value="ECO:0007669"/>
    <property type="project" value="InterPro"/>
</dbReference>